<sequence length="117" mass="12733">MAGNARVVCESAALRDGGPGVRFWVQRDGAKLPAFAIRYGGRVYAYINRCAHVGVELDWQEAQFFDRSGLYLICSMHGALYAPDTGRCLGGPCNGIGLEPLAVEELKGKIVCLEIRE</sequence>
<comment type="caution">
    <text evidence="6">The sequence shown here is derived from an EMBL/GenBank/DDBJ whole genome shotgun (WGS) entry which is preliminary data.</text>
</comment>
<dbReference type="GO" id="GO:0051537">
    <property type="term" value="F:2 iron, 2 sulfur cluster binding"/>
    <property type="evidence" value="ECO:0007669"/>
    <property type="project" value="UniProtKB-KW"/>
</dbReference>
<proteinExistence type="predicted"/>
<dbReference type="Gene3D" id="2.102.10.10">
    <property type="entry name" value="Rieske [2Fe-2S] iron-sulphur domain"/>
    <property type="match status" value="1"/>
</dbReference>
<dbReference type="Proteomes" id="UP000321201">
    <property type="component" value="Unassembled WGS sequence"/>
</dbReference>
<dbReference type="InParanoid" id="A0A5C7EYG9"/>
<dbReference type="InterPro" id="IPR017941">
    <property type="entry name" value="Rieske_2Fe-2S"/>
</dbReference>
<evidence type="ECO:0000256" key="2">
    <source>
        <dbReference type="ARBA" id="ARBA00022723"/>
    </source>
</evidence>
<dbReference type="Pfam" id="PF00355">
    <property type="entry name" value="Rieske"/>
    <property type="match status" value="1"/>
</dbReference>
<keyword evidence="7" id="KW-1185">Reference proteome</keyword>
<dbReference type="CDD" id="cd03467">
    <property type="entry name" value="Rieske"/>
    <property type="match status" value="1"/>
</dbReference>
<evidence type="ECO:0000256" key="4">
    <source>
        <dbReference type="ARBA" id="ARBA00023014"/>
    </source>
</evidence>
<organism evidence="6 7">
    <name type="scientific">Pelomicrobium methylotrophicum</name>
    <dbReference type="NCBI Taxonomy" id="2602750"/>
    <lineage>
        <taxon>Bacteria</taxon>
        <taxon>Pseudomonadati</taxon>
        <taxon>Pseudomonadota</taxon>
        <taxon>Hydrogenophilia</taxon>
        <taxon>Hydrogenophilia incertae sedis</taxon>
        <taxon>Pelomicrobium</taxon>
    </lineage>
</organism>
<gene>
    <name evidence="6" type="ORF">FR698_00580</name>
</gene>
<protein>
    <submittedName>
        <fullName evidence="6">Rieske 2Fe-2S domain-containing protein</fullName>
    </submittedName>
</protein>
<feature type="domain" description="Rieske" evidence="5">
    <location>
        <begin position="6"/>
        <end position="112"/>
    </location>
</feature>
<dbReference type="SUPFAM" id="SSF50022">
    <property type="entry name" value="ISP domain"/>
    <property type="match status" value="1"/>
</dbReference>
<reference evidence="6 7" key="1">
    <citation type="submission" date="2019-08" db="EMBL/GenBank/DDBJ databases">
        <title>Pelomicrobium methylotrophicum gen. nov., sp. nov. a moderately thermophilic, facultatively anaerobic, lithoautotrophic and methylotrophic bacterium isolated from a terrestrial mud volcano.</title>
        <authorList>
            <person name="Slobodkina G.B."/>
            <person name="Merkel A.Y."/>
            <person name="Slobodkin A.I."/>
        </authorList>
    </citation>
    <scope>NUCLEOTIDE SEQUENCE [LARGE SCALE GENOMIC DNA]</scope>
    <source>
        <strain evidence="6 7">SM250</strain>
    </source>
</reference>
<name>A0A5C7EYG9_9PROT</name>
<dbReference type="PANTHER" id="PTHR40261:SF1">
    <property type="entry name" value="RIESKE DOMAIN-CONTAINING PROTEIN"/>
    <property type="match status" value="1"/>
</dbReference>
<keyword evidence="4" id="KW-0411">Iron-sulfur</keyword>
<keyword evidence="1" id="KW-0001">2Fe-2S</keyword>
<dbReference type="AlphaFoldDB" id="A0A5C7EYG9"/>
<evidence type="ECO:0000259" key="5">
    <source>
        <dbReference type="PROSITE" id="PS51296"/>
    </source>
</evidence>
<dbReference type="PANTHER" id="PTHR40261">
    <property type="match status" value="1"/>
</dbReference>
<evidence type="ECO:0000313" key="6">
    <source>
        <dbReference type="EMBL" id="TXF13646.1"/>
    </source>
</evidence>
<dbReference type="GO" id="GO:0046872">
    <property type="term" value="F:metal ion binding"/>
    <property type="evidence" value="ECO:0007669"/>
    <property type="project" value="UniProtKB-KW"/>
</dbReference>
<dbReference type="EMBL" id="VPFL01000001">
    <property type="protein sequence ID" value="TXF13646.1"/>
    <property type="molecule type" value="Genomic_DNA"/>
</dbReference>
<evidence type="ECO:0000256" key="1">
    <source>
        <dbReference type="ARBA" id="ARBA00022714"/>
    </source>
</evidence>
<evidence type="ECO:0000313" key="7">
    <source>
        <dbReference type="Proteomes" id="UP000321201"/>
    </source>
</evidence>
<dbReference type="PROSITE" id="PS51296">
    <property type="entry name" value="RIESKE"/>
    <property type="match status" value="1"/>
</dbReference>
<keyword evidence="2" id="KW-0479">Metal-binding</keyword>
<dbReference type="RefSeq" id="WP_147798232.1">
    <property type="nucleotide sequence ID" value="NZ_VPFL01000001.1"/>
</dbReference>
<accession>A0A5C7EYG9</accession>
<dbReference type="OrthoDB" id="9800776at2"/>
<evidence type="ECO:0000256" key="3">
    <source>
        <dbReference type="ARBA" id="ARBA00023004"/>
    </source>
</evidence>
<dbReference type="InterPro" id="IPR036922">
    <property type="entry name" value="Rieske_2Fe-2S_sf"/>
</dbReference>
<keyword evidence="3" id="KW-0408">Iron</keyword>